<protein>
    <recommendedName>
        <fullName evidence="3 4">Dephospho-CoA kinase</fullName>
        <ecNumber evidence="3 4">2.7.1.24</ecNumber>
    </recommendedName>
    <alternativeName>
        <fullName evidence="3">Dephosphocoenzyme A kinase</fullName>
    </alternativeName>
</protein>
<dbReference type="GO" id="GO:0004140">
    <property type="term" value="F:dephospho-CoA kinase activity"/>
    <property type="evidence" value="ECO:0007669"/>
    <property type="project" value="UniProtKB-UniRule"/>
</dbReference>
<comment type="function">
    <text evidence="3">Catalyzes the phosphorylation of the 3'-hydroxyl group of dephosphocoenzyme A to form coenzyme A.</text>
</comment>
<dbReference type="NCBIfam" id="TIGR00152">
    <property type="entry name" value="dephospho-CoA kinase"/>
    <property type="match status" value="1"/>
</dbReference>
<keyword evidence="3" id="KW-0963">Cytoplasm</keyword>
<sequence length="210" mass="22168">MDSHQHRRPRIALTGGIASGKSTVSRLLAEHGALVIDYDLLSHRVVDPGSGGLAAVVAAFGPEVLAADGSLDRAVLAGLVFTDPGRRRRLEGIIHPLVEAEADRIEAGAAAGRVVVHDLPLLVEAGLAEGFDVVIVTDIDPDEQVRRAVRRDGTTEAHARARVAAQADRRERLAVADIVIDTSGPLDVLPGIVDGVWQQLLDLRGGTECS</sequence>
<dbReference type="PANTHER" id="PTHR10695">
    <property type="entry name" value="DEPHOSPHO-COA KINASE-RELATED"/>
    <property type="match status" value="1"/>
</dbReference>
<dbReference type="KEGG" id="aji:C0Z10_08355"/>
<comment type="pathway">
    <text evidence="3">Cofactor biosynthesis; coenzyme A biosynthesis; CoA from (R)-pantothenate: step 5/5.</text>
</comment>
<dbReference type="InterPro" id="IPR001977">
    <property type="entry name" value="Depp_CoAkinase"/>
</dbReference>
<dbReference type="SUPFAM" id="SSF52540">
    <property type="entry name" value="P-loop containing nucleoside triphosphate hydrolases"/>
    <property type="match status" value="1"/>
</dbReference>
<evidence type="ECO:0000256" key="4">
    <source>
        <dbReference type="NCBIfam" id="TIGR00152"/>
    </source>
</evidence>
<gene>
    <name evidence="3" type="primary">coaE</name>
    <name evidence="5" type="ORF">C0Z10_08355</name>
</gene>
<accession>A0A3Q9UE22</accession>
<dbReference type="UniPathway" id="UPA00241">
    <property type="reaction ID" value="UER00356"/>
</dbReference>
<dbReference type="Gene3D" id="3.40.50.300">
    <property type="entry name" value="P-loop containing nucleotide triphosphate hydrolases"/>
    <property type="match status" value="1"/>
</dbReference>
<evidence type="ECO:0000256" key="1">
    <source>
        <dbReference type="ARBA" id="ARBA00022741"/>
    </source>
</evidence>
<keyword evidence="3" id="KW-0173">Coenzyme A biosynthesis</keyword>
<dbReference type="Pfam" id="PF01121">
    <property type="entry name" value="CoaE"/>
    <property type="match status" value="1"/>
</dbReference>
<dbReference type="EC" id="2.7.1.24" evidence="3 4"/>
<evidence type="ECO:0000256" key="2">
    <source>
        <dbReference type="ARBA" id="ARBA00022840"/>
    </source>
</evidence>
<dbReference type="AlphaFoldDB" id="A0A3Q9UE22"/>
<dbReference type="NCBIfam" id="NF002879">
    <property type="entry name" value="PRK03333.1"/>
    <property type="match status" value="1"/>
</dbReference>
<keyword evidence="2 3" id="KW-0067">ATP-binding</keyword>
<dbReference type="HAMAP" id="MF_00376">
    <property type="entry name" value="Dephospho_CoA_kinase"/>
    <property type="match status" value="1"/>
</dbReference>
<keyword evidence="1 3" id="KW-0547">Nucleotide-binding</keyword>
<proteinExistence type="inferred from homology"/>
<evidence type="ECO:0000313" key="6">
    <source>
        <dbReference type="Proteomes" id="UP000285875"/>
    </source>
</evidence>
<dbReference type="GO" id="GO:0015937">
    <property type="term" value="P:coenzyme A biosynthetic process"/>
    <property type="evidence" value="ECO:0007669"/>
    <property type="project" value="UniProtKB-UniRule"/>
</dbReference>
<dbReference type="Proteomes" id="UP000285875">
    <property type="component" value="Chromosome"/>
</dbReference>
<comment type="catalytic activity">
    <reaction evidence="3">
        <text>3'-dephospho-CoA + ATP = ADP + CoA + H(+)</text>
        <dbReference type="Rhea" id="RHEA:18245"/>
        <dbReference type="ChEBI" id="CHEBI:15378"/>
        <dbReference type="ChEBI" id="CHEBI:30616"/>
        <dbReference type="ChEBI" id="CHEBI:57287"/>
        <dbReference type="ChEBI" id="CHEBI:57328"/>
        <dbReference type="ChEBI" id="CHEBI:456216"/>
        <dbReference type="EC" id="2.7.1.24"/>
    </reaction>
</comment>
<name>A0A3Q9UE22_9ACTN</name>
<keyword evidence="3 5" id="KW-0418">Kinase</keyword>
<dbReference type="PROSITE" id="PS51219">
    <property type="entry name" value="DPCK"/>
    <property type="match status" value="1"/>
</dbReference>
<reference evidence="6" key="1">
    <citation type="submission" date="2017-12" db="EMBL/GenBank/DDBJ databases">
        <title>Whole genome sequencing of Acidipropionibacterium jensenii strains JS279 and JS280.</title>
        <authorList>
            <person name="Deptula P."/>
            <person name="Laine P."/>
            <person name="Smolander O.-P."/>
            <person name="Paulin L."/>
            <person name="Auvinen P."/>
            <person name="Varmanen P."/>
        </authorList>
    </citation>
    <scope>NUCLEOTIDE SEQUENCE [LARGE SCALE GENOMIC DNA]</scope>
    <source>
        <strain evidence="6">JS280</strain>
    </source>
</reference>
<feature type="binding site" evidence="3">
    <location>
        <begin position="18"/>
        <end position="23"/>
    </location>
    <ligand>
        <name>ATP</name>
        <dbReference type="ChEBI" id="CHEBI:30616"/>
    </ligand>
</feature>
<comment type="subcellular location">
    <subcellularLocation>
        <location evidence="3">Cytoplasm</location>
    </subcellularLocation>
</comment>
<dbReference type="CDD" id="cd02022">
    <property type="entry name" value="DPCK"/>
    <property type="match status" value="1"/>
</dbReference>
<dbReference type="GO" id="GO:0005737">
    <property type="term" value="C:cytoplasm"/>
    <property type="evidence" value="ECO:0007669"/>
    <property type="project" value="UniProtKB-SubCell"/>
</dbReference>
<keyword evidence="3" id="KW-0808">Transferase</keyword>
<dbReference type="EMBL" id="CP025570">
    <property type="protein sequence ID" value="AZZ39762.1"/>
    <property type="molecule type" value="Genomic_DNA"/>
</dbReference>
<dbReference type="InterPro" id="IPR027417">
    <property type="entry name" value="P-loop_NTPase"/>
</dbReference>
<dbReference type="RefSeq" id="WP_097799070.1">
    <property type="nucleotide sequence ID" value="NZ_CP025570.1"/>
</dbReference>
<evidence type="ECO:0000313" key="5">
    <source>
        <dbReference type="EMBL" id="AZZ39762.1"/>
    </source>
</evidence>
<evidence type="ECO:0000256" key="3">
    <source>
        <dbReference type="HAMAP-Rule" id="MF_00376"/>
    </source>
</evidence>
<organism evidence="5 6">
    <name type="scientific">Acidipropionibacterium jensenii</name>
    <dbReference type="NCBI Taxonomy" id="1749"/>
    <lineage>
        <taxon>Bacteria</taxon>
        <taxon>Bacillati</taxon>
        <taxon>Actinomycetota</taxon>
        <taxon>Actinomycetes</taxon>
        <taxon>Propionibacteriales</taxon>
        <taxon>Propionibacteriaceae</taxon>
        <taxon>Acidipropionibacterium</taxon>
    </lineage>
</organism>
<dbReference type="PANTHER" id="PTHR10695:SF46">
    <property type="entry name" value="BIFUNCTIONAL COENZYME A SYNTHASE-RELATED"/>
    <property type="match status" value="1"/>
</dbReference>
<comment type="similarity">
    <text evidence="3">Belongs to the CoaE family.</text>
</comment>
<dbReference type="GO" id="GO:0005524">
    <property type="term" value="F:ATP binding"/>
    <property type="evidence" value="ECO:0007669"/>
    <property type="project" value="UniProtKB-UniRule"/>
</dbReference>